<sequence>MITVITFVDEVNLIWPAKFGVVKFIFFVNRYIGSVWIAVAYTGEYLRRPNGHPLVKPYNVLCSQLWIRNFSHPFIVSTLHWLHFISLDLNIPSCRAWIVADTYMEITNIQLLNFIINIRVYDIWQSRQLAFLVLIPLWIVHLVVDYTVVTINAIRTSPQYGYSPAMSMCTADPRGLWIVWLNGIAYHSLILLLLIWIWLSTPRTEQTPLVRLILRDGFIYFVAILSMMMFNLMVWRYARPSMVLLPYHVVWVFLNGSLSRILLSLGSVQTSEEWGQRAKLRFIPGQIELANVFGQETVPTYIINDEHGKLIKSRTVQLCVLLTSGLLCFSAVYILPNSLLSFLNRAEAHVLARFRALAHDSPGTFAMLNSPVGVARLSVPYSVAAIGVTKLKKQGPVRPNTTLSSSLSTLLSPTHISQNGLREHHDPCIRLRRNVPQHKLRQPADGHRKYERIHEPDPVRHVTGTNPTDSAGEAHDRDRQVGESAGDRRDLLAGVDRDEHERAHVSAECGAAQPGNCKCWRRRRKDSQERKEQGSPAAPERRISEVPLVEPLYLADGLVGTRRRRASLDKQEAKQHGQALDEGVD</sequence>
<feature type="compositionally biased region" description="Basic and acidic residues" evidence="1">
    <location>
        <begin position="566"/>
        <end position="575"/>
    </location>
</feature>
<feature type="transmembrane region" description="Helical" evidence="2">
    <location>
        <begin position="244"/>
        <end position="263"/>
    </location>
</feature>
<dbReference type="AlphaFoldDB" id="A0A8H7LR10"/>
<proteinExistence type="predicted"/>
<evidence type="ECO:0000313" key="5">
    <source>
        <dbReference type="Proteomes" id="UP000602905"/>
    </source>
</evidence>
<feature type="non-terminal residue" evidence="4">
    <location>
        <position position="1"/>
    </location>
</feature>
<evidence type="ECO:0000256" key="2">
    <source>
        <dbReference type="SAM" id="Phobius"/>
    </source>
</evidence>
<dbReference type="OrthoDB" id="3251775at2759"/>
<name>A0A8H7LR10_9AGAM</name>
<feature type="region of interest" description="Disordered" evidence="1">
    <location>
        <begin position="417"/>
        <end position="489"/>
    </location>
</feature>
<evidence type="ECO:0000313" key="4">
    <source>
        <dbReference type="EMBL" id="KAF8704684.1"/>
    </source>
</evidence>
<comment type="caution">
    <text evidence="4">The sequence shown here is derived from an EMBL/GenBank/DDBJ whole genome shotgun (WGS) entry which is preliminary data.</text>
</comment>
<feature type="domain" description="DUF6533" evidence="3">
    <location>
        <begin position="4"/>
        <end position="33"/>
    </location>
</feature>
<keyword evidence="2" id="KW-0472">Membrane</keyword>
<feature type="transmembrane region" description="Helical" evidence="2">
    <location>
        <begin position="218"/>
        <end position="238"/>
    </location>
</feature>
<feature type="compositionally biased region" description="Basic and acidic residues" evidence="1">
    <location>
        <begin position="442"/>
        <end position="460"/>
    </location>
</feature>
<feature type="transmembrane region" description="Helical" evidence="2">
    <location>
        <begin position="20"/>
        <end position="41"/>
    </location>
</feature>
<dbReference type="Proteomes" id="UP000602905">
    <property type="component" value="Unassembled WGS sequence"/>
</dbReference>
<accession>A0A8H7LR10</accession>
<organism evidence="4 5">
    <name type="scientific">Rhizoctonia solani</name>
    <dbReference type="NCBI Taxonomy" id="456999"/>
    <lineage>
        <taxon>Eukaryota</taxon>
        <taxon>Fungi</taxon>
        <taxon>Dikarya</taxon>
        <taxon>Basidiomycota</taxon>
        <taxon>Agaricomycotina</taxon>
        <taxon>Agaricomycetes</taxon>
        <taxon>Cantharellales</taxon>
        <taxon>Ceratobasidiaceae</taxon>
        <taxon>Rhizoctonia</taxon>
    </lineage>
</organism>
<reference evidence="4" key="1">
    <citation type="submission" date="2020-09" db="EMBL/GenBank/DDBJ databases">
        <title>Comparative genome analyses of four rice-infecting Rhizoctonia solani isolates reveal extensive enrichment of homogalacturonan modification genes.</title>
        <authorList>
            <person name="Lee D.-Y."/>
            <person name="Jeon J."/>
            <person name="Kim K.-T."/>
            <person name="Cheong K."/>
            <person name="Song H."/>
            <person name="Choi G."/>
            <person name="Ko J."/>
            <person name="Opiyo S.O."/>
            <person name="Zuo S."/>
            <person name="Madhav S."/>
            <person name="Lee Y.-H."/>
            <person name="Wang G.-L."/>
        </authorList>
    </citation>
    <scope>NUCLEOTIDE SEQUENCE</scope>
    <source>
        <strain evidence="4">AG1-IA WGL</strain>
    </source>
</reference>
<feature type="transmembrane region" description="Helical" evidence="2">
    <location>
        <begin position="316"/>
        <end position="335"/>
    </location>
</feature>
<evidence type="ECO:0000259" key="3">
    <source>
        <dbReference type="Pfam" id="PF20151"/>
    </source>
</evidence>
<feature type="region of interest" description="Disordered" evidence="1">
    <location>
        <begin position="563"/>
        <end position="585"/>
    </location>
</feature>
<keyword evidence="2" id="KW-1133">Transmembrane helix</keyword>
<keyword evidence="2" id="KW-0812">Transmembrane</keyword>
<feature type="compositionally biased region" description="Basic residues" evidence="1">
    <location>
        <begin position="430"/>
        <end position="441"/>
    </location>
</feature>
<gene>
    <name evidence="4" type="ORF">RHS03_05933</name>
</gene>
<dbReference type="Pfam" id="PF20151">
    <property type="entry name" value="DUF6533"/>
    <property type="match status" value="1"/>
</dbReference>
<feature type="compositionally biased region" description="Basic and acidic residues" evidence="1">
    <location>
        <begin position="472"/>
        <end position="489"/>
    </location>
</feature>
<dbReference type="EMBL" id="JACYCD010000054">
    <property type="protein sequence ID" value="KAF8704684.1"/>
    <property type="molecule type" value="Genomic_DNA"/>
</dbReference>
<feature type="transmembrane region" description="Helical" evidence="2">
    <location>
        <begin position="129"/>
        <end position="154"/>
    </location>
</feature>
<protein>
    <recommendedName>
        <fullName evidence="3">DUF6533 domain-containing protein</fullName>
    </recommendedName>
</protein>
<dbReference type="InterPro" id="IPR045340">
    <property type="entry name" value="DUF6533"/>
</dbReference>
<feature type="transmembrane region" description="Helical" evidence="2">
    <location>
        <begin position="174"/>
        <end position="198"/>
    </location>
</feature>
<evidence type="ECO:0000256" key="1">
    <source>
        <dbReference type="SAM" id="MobiDB-lite"/>
    </source>
</evidence>